<feature type="compositionally biased region" description="Low complexity" evidence="2">
    <location>
        <begin position="133"/>
        <end position="144"/>
    </location>
</feature>
<dbReference type="Proteomes" id="UP001479436">
    <property type="component" value="Unassembled WGS sequence"/>
</dbReference>
<feature type="coiled-coil region" evidence="1">
    <location>
        <begin position="668"/>
        <end position="734"/>
    </location>
</feature>
<feature type="region of interest" description="Disordered" evidence="2">
    <location>
        <begin position="592"/>
        <end position="624"/>
    </location>
</feature>
<feature type="region of interest" description="Disordered" evidence="2">
    <location>
        <begin position="96"/>
        <end position="148"/>
    </location>
</feature>
<accession>A0ABR2W4P0</accession>
<dbReference type="SMART" id="SM00164">
    <property type="entry name" value="TBC"/>
    <property type="match status" value="1"/>
</dbReference>
<feature type="domain" description="Rab-GAP TBC" evidence="3">
    <location>
        <begin position="308"/>
        <end position="493"/>
    </location>
</feature>
<dbReference type="InterPro" id="IPR035969">
    <property type="entry name" value="Rab-GAP_TBC_sf"/>
</dbReference>
<dbReference type="Gene3D" id="1.10.10.750">
    <property type="entry name" value="Ypt/Rab-GAP domain of gyp1p, domain 1"/>
    <property type="match status" value="1"/>
</dbReference>
<sequence>MSPDKLTPPRIQYELESESEPDLYTNMYLTDEEELLSGMGMLSTRLHSKQQSSPTRSGRWKEPTTGDCEDEIGIIIKSMLPSSDFLKNELTRIEKHKETPSTTAGKLGKVQNQPRCPTPVDRAFQRIDKNWRRSPSPRGRPSTPEMSSRLLKKFELRDTEIQHSDIDTTEFLIARLEKLNDQFSNDPKSVCMHRNSVKATLAVLESLTLPTTTPTSESILGLDEDLASTDTESIESEKIPATPSLTESSDIDPDNIIDGDKSSGDEVTSSSEQSGVIADWEFWTSLVEDYSINASKTPYLLTAKIRAGIPGRLRGILWQTMCQGRSTYLETMYNQLLLESSPYERIIMRDLPRTFPRLEMFKDENGIGQTRLFNVMRAYSIYDDGVGYCQGLGFLVGPLLMNMPEREAFCVFVRLMEDYDMRSMFTEKMEGLELRLYQLNSLLSSILPDLFRHFQEHGINTGMFASQWFLTLFAYSYPLPLVLRIFDIVFAEGAPETIMRVSLALLKCNQEKLLAMEEFEDIIGFLSSHLFDTFANPTELIKDAMSLSQTITKEKLDSLAQKYTSENNTECKSDKKQKKKGWGWMVKGLSANSQPGTLQSPTNSPGSPNTSSAPVASDPTSETESMRLELHNLKVTTETYITALGQLREDNTHLTSELISIKASKICIEEENDELRGHICDMELQEERYREEITNKDESISRLEQELVAAKLALAEAESEKEKLNKQLGGLRRLMLGSNVHQALDKPSEISNENTTPTQPTDQFIAGVTKKLERQSSTRRSLDGWSWKLPGSINSSPTTPTTSNFFIRSPSIPETKEETAVNLEQSSFTSKLTGYFPRGRKAKRNSMATSVTSSPTPQGPLSTVSTPAAGLPPQLPKEICSVDQEKAKSLRRREKCVSAIVVMNKDTGELEPWEFR</sequence>
<feature type="compositionally biased region" description="Low complexity" evidence="2">
    <location>
        <begin position="600"/>
        <end position="614"/>
    </location>
</feature>
<reference evidence="4 5" key="1">
    <citation type="submission" date="2023-04" db="EMBL/GenBank/DDBJ databases">
        <title>Genome of Basidiobolus ranarum AG-B5.</title>
        <authorList>
            <person name="Stajich J.E."/>
            <person name="Carter-House D."/>
            <person name="Gryganskyi A."/>
        </authorList>
    </citation>
    <scope>NUCLEOTIDE SEQUENCE [LARGE SCALE GENOMIC DNA]</scope>
    <source>
        <strain evidence="4 5">AG-B5</strain>
    </source>
</reference>
<proteinExistence type="predicted"/>
<protein>
    <recommendedName>
        <fullName evidence="3">Rab-GAP TBC domain-containing protein</fullName>
    </recommendedName>
</protein>
<feature type="region of interest" description="Disordered" evidence="2">
    <location>
        <begin position="46"/>
        <end position="66"/>
    </location>
</feature>
<evidence type="ECO:0000313" key="5">
    <source>
        <dbReference type="Proteomes" id="UP001479436"/>
    </source>
</evidence>
<dbReference type="Gene3D" id="1.10.472.80">
    <property type="entry name" value="Ypt/Rab-GAP domain of gyp1p, domain 3"/>
    <property type="match status" value="1"/>
</dbReference>
<dbReference type="PROSITE" id="PS50086">
    <property type="entry name" value="TBC_RABGAP"/>
    <property type="match status" value="1"/>
</dbReference>
<feature type="region of interest" description="Disordered" evidence="2">
    <location>
        <begin position="230"/>
        <end position="272"/>
    </location>
</feature>
<evidence type="ECO:0000256" key="2">
    <source>
        <dbReference type="SAM" id="MobiDB-lite"/>
    </source>
</evidence>
<evidence type="ECO:0000259" key="3">
    <source>
        <dbReference type="PROSITE" id="PS50086"/>
    </source>
</evidence>
<evidence type="ECO:0000313" key="4">
    <source>
        <dbReference type="EMBL" id="KAK9720067.1"/>
    </source>
</evidence>
<feature type="compositionally biased region" description="Polar residues" evidence="2">
    <location>
        <begin position="100"/>
        <end position="115"/>
    </location>
</feature>
<keyword evidence="5" id="KW-1185">Reference proteome</keyword>
<evidence type="ECO:0000256" key="1">
    <source>
        <dbReference type="SAM" id="Coils"/>
    </source>
</evidence>
<comment type="caution">
    <text evidence="4">The sequence shown here is derived from an EMBL/GenBank/DDBJ whole genome shotgun (WGS) entry which is preliminary data.</text>
</comment>
<keyword evidence="1" id="KW-0175">Coiled coil</keyword>
<organism evidence="4 5">
    <name type="scientific">Basidiobolus ranarum</name>
    <dbReference type="NCBI Taxonomy" id="34480"/>
    <lineage>
        <taxon>Eukaryota</taxon>
        <taxon>Fungi</taxon>
        <taxon>Fungi incertae sedis</taxon>
        <taxon>Zoopagomycota</taxon>
        <taxon>Entomophthoromycotina</taxon>
        <taxon>Basidiobolomycetes</taxon>
        <taxon>Basidiobolales</taxon>
        <taxon>Basidiobolaceae</taxon>
        <taxon>Basidiobolus</taxon>
    </lineage>
</organism>
<dbReference type="EMBL" id="JASJQH010007026">
    <property type="protein sequence ID" value="KAK9720067.1"/>
    <property type="molecule type" value="Genomic_DNA"/>
</dbReference>
<name>A0ABR2W4P0_9FUNG</name>
<dbReference type="Gene3D" id="1.10.8.270">
    <property type="entry name" value="putative rabgap domain of human tbc1 domain family member 14 like domains"/>
    <property type="match status" value="1"/>
</dbReference>
<dbReference type="InterPro" id="IPR050302">
    <property type="entry name" value="Rab_GAP_TBC_domain"/>
</dbReference>
<feature type="compositionally biased region" description="Polar residues" evidence="2">
    <location>
        <begin position="846"/>
        <end position="863"/>
    </location>
</feature>
<dbReference type="PANTHER" id="PTHR47219">
    <property type="entry name" value="RAB GTPASE-ACTIVATING PROTEIN 1-LIKE"/>
    <property type="match status" value="1"/>
</dbReference>
<feature type="region of interest" description="Disordered" evidence="2">
    <location>
        <begin position="840"/>
        <end position="863"/>
    </location>
</feature>
<dbReference type="Pfam" id="PF23436">
    <property type="entry name" value="RabGap-TBC_2"/>
    <property type="match status" value="1"/>
</dbReference>
<dbReference type="InterPro" id="IPR000195">
    <property type="entry name" value="Rab-GAP-TBC_dom"/>
</dbReference>
<dbReference type="SUPFAM" id="SSF47923">
    <property type="entry name" value="Ypt/Rab-GAP domain of gyp1p"/>
    <property type="match status" value="2"/>
</dbReference>
<gene>
    <name evidence="4" type="ORF">K7432_004392</name>
</gene>
<dbReference type="PANTHER" id="PTHR47219:SF22">
    <property type="entry name" value="RAB-GAP TBC DOMAIN-CONTAINING PROTEIN"/>
    <property type="match status" value="1"/>
</dbReference>